<keyword evidence="10" id="KW-1185">Reference proteome</keyword>
<comment type="caution">
    <text evidence="9">The sequence shown here is derived from an EMBL/GenBank/DDBJ whole genome shotgun (WGS) entry which is preliminary data.</text>
</comment>
<reference evidence="9 10" key="1">
    <citation type="submission" date="2014-06" db="EMBL/GenBank/DDBJ databases">
        <title>Shewanella sp. YQH10.</title>
        <authorList>
            <person name="Liu Y."/>
            <person name="Zeng R."/>
        </authorList>
    </citation>
    <scope>NUCLEOTIDE SEQUENCE [LARGE SCALE GENOMIC DNA]</scope>
    <source>
        <strain evidence="9 10">YQH10</strain>
    </source>
</reference>
<gene>
    <name evidence="9" type="ORF">HR45_00530</name>
</gene>
<dbReference type="eggNOG" id="COG1566">
    <property type="taxonomic scope" value="Bacteria"/>
</dbReference>
<evidence type="ECO:0000259" key="6">
    <source>
        <dbReference type="Pfam" id="PF25876"/>
    </source>
</evidence>
<evidence type="ECO:0000256" key="1">
    <source>
        <dbReference type="ARBA" id="ARBA00004167"/>
    </source>
</evidence>
<dbReference type="STRING" id="1515746.HR45_00530"/>
<dbReference type="EMBL" id="JPEO01000001">
    <property type="protein sequence ID" value="KFZ38924.1"/>
    <property type="molecule type" value="Genomic_DNA"/>
</dbReference>
<name>A0A094JLK0_9GAMM</name>
<dbReference type="OrthoDB" id="8958519at2"/>
<dbReference type="SUPFAM" id="SSF111369">
    <property type="entry name" value="HlyD-like secretion proteins"/>
    <property type="match status" value="2"/>
</dbReference>
<sequence length="352" mass="38222">MTPDQQFARIIKFAICGFVLLFGYFIFADMSAPLTPQAMATRLVTKVAPQVSGKVVNVAVSNNQHVKQGQVLFEIDAAPYKLALQQAQLNLEQALQDNAELDAQIAAAKATVIADEAALAQAKREAKRLHALVEDNSVSRQSEEQSDTEVKTAQASLDAAQATLRRLQVSRGSLGEDNLRLRLAKNQLAQAKLNLSYTQVTADEDGIVSNLQLQQGSVLSVNAPVMALVSDKLDVIADFREKTIRNVTKGYRAYVTFDGDPGMLYAASVSSIDAGVSAGQFSADGSLASPEQSNRWVRDAQRLRLHFTLENPSERTLAAGARATVQLLPESGVMGFLAKVQIKFISLLHYIY</sequence>
<dbReference type="Proteomes" id="UP000029264">
    <property type="component" value="Unassembled WGS sequence"/>
</dbReference>
<dbReference type="Gene3D" id="2.40.30.170">
    <property type="match status" value="1"/>
</dbReference>
<dbReference type="InterPro" id="IPR058624">
    <property type="entry name" value="MdtA-like_HH"/>
</dbReference>
<evidence type="ECO:0000256" key="2">
    <source>
        <dbReference type="ARBA" id="ARBA00009477"/>
    </source>
</evidence>
<keyword evidence="5" id="KW-0812">Transmembrane</keyword>
<proteinExistence type="inferred from homology"/>
<feature type="domain" description="Multidrug resistance protein MdtA-like alpha-helical hairpin" evidence="6">
    <location>
        <begin position="105"/>
        <end position="165"/>
    </location>
</feature>
<dbReference type="Gene3D" id="1.10.287.470">
    <property type="entry name" value="Helix hairpin bin"/>
    <property type="match status" value="1"/>
</dbReference>
<keyword evidence="3" id="KW-0175">Coiled coil</keyword>
<dbReference type="AlphaFoldDB" id="A0A094JLK0"/>
<protein>
    <submittedName>
        <fullName evidence="9">Hemolysin D</fullName>
    </submittedName>
</protein>
<evidence type="ECO:0000256" key="5">
    <source>
        <dbReference type="SAM" id="Phobius"/>
    </source>
</evidence>
<accession>A0A094JLK0</accession>
<feature type="domain" description="Multidrug resistance protein MdtA-like barrel-sandwich hybrid" evidence="7">
    <location>
        <begin position="46"/>
        <end position="225"/>
    </location>
</feature>
<comment type="similarity">
    <text evidence="2">Belongs to the membrane fusion protein (MFP) (TC 8.A.1) family.</text>
</comment>
<comment type="subcellular location">
    <subcellularLocation>
        <location evidence="1">Membrane</location>
        <topology evidence="1">Single-pass membrane protein</topology>
    </subcellularLocation>
</comment>
<dbReference type="InterPro" id="IPR050393">
    <property type="entry name" value="MFP_Efflux_Pump"/>
</dbReference>
<dbReference type="Pfam" id="PF25963">
    <property type="entry name" value="Beta-barrel_AAEA"/>
    <property type="match status" value="1"/>
</dbReference>
<evidence type="ECO:0000313" key="9">
    <source>
        <dbReference type="EMBL" id="KFZ38924.1"/>
    </source>
</evidence>
<evidence type="ECO:0000256" key="4">
    <source>
        <dbReference type="SAM" id="MobiDB-lite"/>
    </source>
</evidence>
<dbReference type="InterPro" id="IPR058634">
    <property type="entry name" value="AaeA-lik-b-barrel"/>
</dbReference>
<dbReference type="Gene3D" id="2.40.50.100">
    <property type="match status" value="1"/>
</dbReference>
<dbReference type="Pfam" id="PF25876">
    <property type="entry name" value="HH_MFP_RND"/>
    <property type="match status" value="1"/>
</dbReference>
<feature type="coiled-coil region" evidence="3">
    <location>
        <begin position="84"/>
        <end position="111"/>
    </location>
</feature>
<feature type="domain" description="p-hydroxybenzoic acid efflux pump subunit AaeA-like beta-barrel" evidence="8">
    <location>
        <begin position="235"/>
        <end position="326"/>
    </location>
</feature>
<dbReference type="InterPro" id="IPR058625">
    <property type="entry name" value="MdtA-like_BSH"/>
</dbReference>
<feature type="transmembrane region" description="Helical" evidence="5">
    <location>
        <begin position="7"/>
        <end position="27"/>
    </location>
</feature>
<evidence type="ECO:0000313" key="10">
    <source>
        <dbReference type="Proteomes" id="UP000029264"/>
    </source>
</evidence>
<dbReference type="PANTHER" id="PTHR30367">
    <property type="entry name" value="P-HYDROXYBENZOIC ACID EFFLUX PUMP SUBUNIT AAEA-RELATED"/>
    <property type="match status" value="1"/>
</dbReference>
<evidence type="ECO:0000259" key="7">
    <source>
        <dbReference type="Pfam" id="PF25917"/>
    </source>
</evidence>
<dbReference type="RefSeq" id="WP_037438648.1">
    <property type="nucleotide sequence ID" value="NZ_JPEO01000001.1"/>
</dbReference>
<keyword evidence="5" id="KW-0472">Membrane</keyword>
<dbReference type="PANTHER" id="PTHR30367:SF6">
    <property type="entry name" value="SECRETION PROTEIN-RELATED"/>
    <property type="match status" value="1"/>
</dbReference>
<evidence type="ECO:0000259" key="8">
    <source>
        <dbReference type="Pfam" id="PF25963"/>
    </source>
</evidence>
<feature type="region of interest" description="Disordered" evidence="4">
    <location>
        <begin position="135"/>
        <end position="154"/>
    </location>
</feature>
<dbReference type="Pfam" id="PF25917">
    <property type="entry name" value="BSH_RND"/>
    <property type="match status" value="1"/>
</dbReference>
<evidence type="ECO:0000256" key="3">
    <source>
        <dbReference type="SAM" id="Coils"/>
    </source>
</evidence>
<organism evidence="9 10">
    <name type="scientific">Shewanella mangrovi</name>
    <dbReference type="NCBI Taxonomy" id="1515746"/>
    <lineage>
        <taxon>Bacteria</taxon>
        <taxon>Pseudomonadati</taxon>
        <taxon>Pseudomonadota</taxon>
        <taxon>Gammaproteobacteria</taxon>
        <taxon>Alteromonadales</taxon>
        <taxon>Shewanellaceae</taxon>
        <taxon>Shewanella</taxon>
    </lineage>
</organism>
<keyword evidence="5" id="KW-1133">Transmembrane helix</keyword>